<organism evidence="1 2">
    <name type="scientific">Spiromyces aspiralis</name>
    <dbReference type="NCBI Taxonomy" id="68401"/>
    <lineage>
        <taxon>Eukaryota</taxon>
        <taxon>Fungi</taxon>
        <taxon>Fungi incertae sedis</taxon>
        <taxon>Zoopagomycota</taxon>
        <taxon>Kickxellomycotina</taxon>
        <taxon>Kickxellomycetes</taxon>
        <taxon>Kickxellales</taxon>
        <taxon>Kickxellaceae</taxon>
        <taxon>Spiromyces</taxon>
    </lineage>
</organism>
<keyword evidence="2" id="KW-1185">Reference proteome</keyword>
<evidence type="ECO:0000313" key="1">
    <source>
        <dbReference type="EMBL" id="KAJ1679861.1"/>
    </source>
</evidence>
<accession>A0ACC1HW23</accession>
<proteinExistence type="predicted"/>
<evidence type="ECO:0000313" key="2">
    <source>
        <dbReference type="Proteomes" id="UP001145114"/>
    </source>
</evidence>
<comment type="caution">
    <text evidence="1">The sequence shown here is derived from an EMBL/GenBank/DDBJ whole genome shotgun (WGS) entry which is preliminary data.</text>
</comment>
<name>A0ACC1HW23_9FUNG</name>
<protein>
    <submittedName>
        <fullName evidence="1">Syntaxin binding protein 1</fullName>
    </submittedName>
</protein>
<reference evidence="1" key="1">
    <citation type="submission" date="2022-06" db="EMBL/GenBank/DDBJ databases">
        <title>Phylogenomic reconstructions and comparative analyses of Kickxellomycotina fungi.</title>
        <authorList>
            <person name="Reynolds N.K."/>
            <person name="Stajich J.E."/>
            <person name="Barry K."/>
            <person name="Grigoriev I.V."/>
            <person name="Crous P."/>
            <person name="Smith M.E."/>
        </authorList>
    </citation>
    <scope>NUCLEOTIDE SEQUENCE</scope>
    <source>
        <strain evidence="1">RSA 2271</strain>
    </source>
</reference>
<sequence length="967" mass="109692">MENSSGSKDSKDSNSSKDNDGKSGTGISIPKLRRQEIINAFKRAPSSPDQPSLLILDHRSIQVLNYNLNVKNLDKLNIRRPYIQLSGIAKAEPDLNAIYFLTPSETVINDLLAVFTPTSSDPKTRVYRGAYVFFTSALPDRLLKRIIGHRNLKRHLQAMMELNIEFETFDRKVFLTRLANLPLYRMYSPRLSKLKAMVKNRELGFIAKKIANFVELLDVGSFDIRYFEPAKNLVPVCRARRLARYLHEEMVERLGEEAMLGSNRDEGLRTQILIVDRSIDPLAPLLHEFTYQAMVYDLLDINNKDEFIYLNQKGRARKNRIRYYDNMWEKYGQMHIGEMYPLLTNEFNEFLENNKELVEFETGKLNKSLRKLSVIVNNIHELQSKKATFSLHISLLNTCMKTYRELQLKDIARIEQDLVMGRSAKGEKYENYHALADIKQVLLRLKQIKPAKIQLIARTMTELRKIKDVQSPKFIHLIRHVKLYILDLASINQNAFRLLLIYMQVNHVPQDQIVELVFKYGFHIDDLKAFDIEGFIRKLRRNYRRSVMYLPSDSLEKEKDGDSEEATSRELIAELGSIKMLARINGLMSMRNLKFMVRRRYVANMIDEVRKSSSNPSGGANPLTLSNIVDFFSNLGEDSSDALTDENGDKEEVYELSRYTPVLKGVMAKALRGVLDTKLFPVYGHEPNHEETGAEATTAADRHAAESEAYSDRAGGNGGDAIPEGKQRTNTWKAANSVVDGWLTTLKSRGKSPFAANVSNIFSSIKLDRMSMASATEHAQDVQKRLQELTEFPKDKPVLILFIIGGVTLSEVRSAHELRKKYGCEVLLGSTHFLTPNKYLNELAILRDYPIVLDDKEVEMENSCYSLGYIIDEWDDFDPIVPFLPQRSAIAKNDRRATGLPPHGGEGRGAKGQSIAKPAPDKQPGLLKRSDAPTATATVVASGEPAATSEAIRTTRVTRTSSISSLL</sequence>
<dbReference type="EMBL" id="JAMZIH010000143">
    <property type="protein sequence ID" value="KAJ1679861.1"/>
    <property type="molecule type" value="Genomic_DNA"/>
</dbReference>
<gene>
    <name evidence="1" type="primary">sec1_2</name>
    <name evidence="1" type="ORF">EV182_001177</name>
</gene>
<dbReference type="Proteomes" id="UP001145114">
    <property type="component" value="Unassembled WGS sequence"/>
</dbReference>